<dbReference type="InterPro" id="IPR025110">
    <property type="entry name" value="AMP-bd_C"/>
</dbReference>
<dbReference type="PANTHER" id="PTHR43201:SF5">
    <property type="entry name" value="MEDIUM-CHAIN ACYL-COA LIGASE ACSF2, MITOCHONDRIAL"/>
    <property type="match status" value="1"/>
</dbReference>
<comment type="caution">
    <text evidence="5">The sequence shown here is derived from an EMBL/GenBank/DDBJ whole genome shotgun (WGS) entry which is preliminary data.</text>
</comment>
<proteinExistence type="inferred from homology"/>
<dbReference type="FunFam" id="2.30.38.10:FF:000003">
    <property type="entry name" value="Vibriobactin-specific 2,3-dihydroxybenzoate-AMP ligase"/>
    <property type="match status" value="1"/>
</dbReference>
<gene>
    <name evidence="5" type="ORF">E1293_09295</name>
</gene>
<evidence type="ECO:0000259" key="4">
    <source>
        <dbReference type="Pfam" id="PF13193"/>
    </source>
</evidence>
<feature type="non-terminal residue" evidence="5">
    <location>
        <position position="1"/>
    </location>
</feature>
<keyword evidence="6" id="KW-1185">Reference proteome</keyword>
<accession>A0A4R5BMZ2</accession>
<comment type="similarity">
    <text evidence="1">Belongs to the ATP-dependent AMP-binding enzyme family.</text>
</comment>
<dbReference type="EMBL" id="SMKY01000029">
    <property type="protein sequence ID" value="TDD86500.1"/>
    <property type="molecule type" value="Genomic_DNA"/>
</dbReference>
<evidence type="ECO:0000313" key="5">
    <source>
        <dbReference type="EMBL" id="TDD86500.1"/>
    </source>
</evidence>
<feature type="domain" description="AMP-dependent synthetase/ligase" evidence="3">
    <location>
        <begin position="1"/>
        <end position="127"/>
    </location>
</feature>
<dbReference type="Pfam" id="PF13193">
    <property type="entry name" value="AMP-binding_C"/>
    <property type="match status" value="1"/>
</dbReference>
<sequence length="272" mass="29579">IERERVTDTGAVPAVAQRWVDHRAADDRRDLSSLRALQIGGARPPAALVRRIRPVLGCAPQQGYGMAEGLICFTRPGDPDEVVLGTQGRPICPADELRVVGADGRPVPPGEPGVLQTRGPYTLRGYYRAPEHNARAFTPDGWYVTGDIVRLRPDGNLVVEGRDKDMINRGGEKISAEEVEDLAHRLPGIAQAAAVAMPDPVLGERVCLYAVPRPGAAPRLADVVAEMDRAGAARYKRPERLVLVDALPFTPVGKVDKKALREDVRRRISEES</sequence>
<dbReference type="Gene3D" id="3.40.50.12780">
    <property type="entry name" value="N-terminal domain of ligase-like"/>
    <property type="match status" value="1"/>
</dbReference>
<dbReference type="SUPFAM" id="SSF56801">
    <property type="entry name" value="Acetyl-CoA synthetase-like"/>
    <property type="match status" value="1"/>
</dbReference>
<protein>
    <submittedName>
        <fullName evidence="5">2,3-dihydroxybenzoate-AMP ligase</fullName>
    </submittedName>
</protein>
<evidence type="ECO:0000259" key="3">
    <source>
        <dbReference type="Pfam" id="PF00501"/>
    </source>
</evidence>
<keyword evidence="2 5" id="KW-0436">Ligase</keyword>
<dbReference type="AlphaFoldDB" id="A0A4R5BMZ2"/>
<dbReference type="GO" id="GO:0031956">
    <property type="term" value="F:medium-chain fatty acid-CoA ligase activity"/>
    <property type="evidence" value="ECO:0007669"/>
    <property type="project" value="TreeGrafter"/>
</dbReference>
<evidence type="ECO:0000313" key="6">
    <source>
        <dbReference type="Proteomes" id="UP000295578"/>
    </source>
</evidence>
<evidence type="ECO:0000256" key="1">
    <source>
        <dbReference type="ARBA" id="ARBA00006432"/>
    </source>
</evidence>
<evidence type="ECO:0000256" key="2">
    <source>
        <dbReference type="ARBA" id="ARBA00022598"/>
    </source>
</evidence>
<dbReference type="Gene3D" id="3.30.300.30">
    <property type="match status" value="1"/>
</dbReference>
<dbReference type="RefSeq" id="WP_165978150.1">
    <property type="nucleotide sequence ID" value="NZ_SMKY01000029.1"/>
</dbReference>
<dbReference type="InterPro" id="IPR000873">
    <property type="entry name" value="AMP-dep_synth/lig_dom"/>
</dbReference>
<feature type="domain" description="AMP-binding enzyme C-terminal" evidence="4">
    <location>
        <begin position="178"/>
        <end position="254"/>
    </location>
</feature>
<dbReference type="GO" id="GO:0006631">
    <property type="term" value="P:fatty acid metabolic process"/>
    <property type="evidence" value="ECO:0007669"/>
    <property type="project" value="TreeGrafter"/>
</dbReference>
<organism evidence="5 6">
    <name type="scientific">Actinomadura darangshiensis</name>
    <dbReference type="NCBI Taxonomy" id="705336"/>
    <lineage>
        <taxon>Bacteria</taxon>
        <taxon>Bacillati</taxon>
        <taxon>Actinomycetota</taxon>
        <taxon>Actinomycetes</taxon>
        <taxon>Streptosporangiales</taxon>
        <taxon>Thermomonosporaceae</taxon>
        <taxon>Actinomadura</taxon>
    </lineage>
</organism>
<dbReference type="Proteomes" id="UP000295578">
    <property type="component" value="Unassembled WGS sequence"/>
</dbReference>
<reference evidence="5 6" key="1">
    <citation type="submission" date="2019-03" db="EMBL/GenBank/DDBJ databases">
        <title>Draft genome sequences of novel Actinobacteria.</title>
        <authorList>
            <person name="Sahin N."/>
            <person name="Ay H."/>
            <person name="Saygin H."/>
        </authorList>
    </citation>
    <scope>NUCLEOTIDE SEQUENCE [LARGE SCALE GENOMIC DNA]</scope>
    <source>
        <strain evidence="5 6">DSM 45941</strain>
    </source>
</reference>
<name>A0A4R5BMZ2_9ACTN</name>
<dbReference type="Pfam" id="PF00501">
    <property type="entry name" value="AMP-binding"/>
    <property type="match status" value="1"/>
</dbReference>
<dbReference type="InterPro" id="IPR045851">
    <property type="entry name" value="AMP-bd_C_sf"/>
</dbReference>
<dbReference type="InterPro" id="IPR042099">
    <property type="entry name" value="ANL_N_sf"/>
</dbReference>
<dbReference type="PANTHER" id="PTHR43201">
    <property type="entry name" value="ACYL-COA SYNTHETASE"/>
    <property type="match status" value="1"/>
</dbReference>